<comment type="caution">
    <text evidence="1">The sequence shown here is derived from an EMBL/GenBank/DDBJ whole genome shotgun (WGS) entry which is preliminary data.</text>
</comment>
<protein>
    <submittedName>
        <fullName evidence="1">Uncharacterized protein</fullName>
    </submittedName>
</protein>
<name>A0AAV4HG90_9GAST</name>
<reference evidence="1 2" key="1">
    <citation type="journal article" date="2021" name="Elife">
        <title>Chloroplast acquisition without the gene transfer in kleptoplastic sea slugs, Plakobranchus ocellatus.</title>
        <authorList>
            <person name="Maeda T."/>
            <person name="Takahashi S."/>
            <person name="Yoshida T."/>
            <person name="Shimamura S."/>
            <person name="Takaki Y."/>
            <person name="Nagai Y."/>
            <person name="Toyoda A."/>
            <person name="Suzuki Y."/>
            <person name="Arimoto A."/>
            <person name="Ishii H."/>
            <person name="Satoh N."/>
            <person name="Nishiyama T."/>
            <person name="Hasebe M."/>
            <person name="Maruyama T."/>
            <person name="Minagawa J."/>
            <person name="Obokata J."/>
            <person name="Shigenobu S."/>
        </authorList>
    </citation>
    <scope>NUCLEOTIDE SEQUENCE [LARGE SCALE GENOMIC DNA]</scope>
</reference>
<organism evidence="1 2">
    <name type="scientific">Elysia marginata</name>
    <dbReference type="NCBI Taxonomy" id="1093978"/>
    <lineage>
        <taxon>Eukaryota</taxon>
        <taxon>Metazoa</taxon>
        <taxon>Spiralia</taxon>
        <taxon>Lophotrochozoa</taxon>
        <taxon>Mollusca</taxon>
        <taxon>Gastropoda</taxon>
        <taxon>Heterobranchia</taxon>
        <taxon>Euthyneura</taxon>
        <taxon>Panpulmonata</taxon>
        <taxon>Sacoglossa</taxon>
        <taxon>Placobranchoidea</taxon>
        <taxon>Plakobranchidae</taxon>
        <taxon>Elysia</taxon>
    </lineage>
</organism>
<dbReference type="EMBL" id="BMAT01002019">
    <property type="protein sequence ID" value="GFR97167.1"/>
    <property type="molecule type" value="Genomic_DNA"/>
</dbReference>
<evidence type="ECO:0000313" key="2">
    <source>
        <dbReference type="Proteomes" id="UP000762676"/>
    </source>
</evidence>
<accession>A0AAV4HG90</accession>
<proteinExistence type="predicted"/>
<dbReference type="AlphaFoldDB" id="A0AAV4HG90"/>
<dbReference type="Proteomes" id="UP000762676">
    <property type="component" value="Unassembled WGS sequence"/>
</dbReference>
<evidence type="ECO:0000313" key="1">
    <source>
        <dbReference type="EMBL" id="GFR97167.1"/>
    </source>
</evidence>
<keyword evidence="2" id="KW-1185">Reference proteome</keyword>
<gene>
    <name evidence="1" type="ORF">ElyMa_000985800</name>
</gene>
<sequence length="68" mass="7403">MDRYLDVVSELACLNDPESYAGGSFMLVVGPPKPDRSKDREQKMSGMLDATRLCGRQKKSVRGGLAAV</sequence>